<protein>
    <submittedName>
        <fullName evidence="2">Beta-propeller fold lactonase family protein</fullName>
    </submittedName>
</protein>
<dbReference type="InterPro" id="IPR015943">
    <property type="entry name" value="WD40/YVTN_repeat-like_dom_sf"/>
</dbReference>
<dbReference type="InterPro" id="IPR011045">
    <property type="entry name" value="N2O_reductase_N"/>
</dbReference>
<reference evidence="2" key="1">
    <citation type="submission" date="2021-05" db="EMBL/GenBank/DDBJ databases">
        <title>Genome of Sphingobium sp. strain.</title>
        <authorList>
            <person name="Fan R."/>
        </authorList>
    </citation>
    <scope>NUCLEOTIDE SEQUENCE</scope>
    <source>
        <strain evidence="2">H33</strain>
    </source>
</reference>
<comment type="caution">
    <text evidence="2">The sequence shown here is derived from an EMBL/GenBank/DDBJ whole genome shotgun (WGS) entry which is preliminary data.</text>
</comment>
<dbReference type="SUPFAM" id="SSF50974">
    <property type="entry name" value="Nitrous oxide reductase, N-terminal domain"/>
    <property type="match status" value="1"/>
</dbReference>
<evidence type="ECO:0000313" key="2">
    <source>
        <dbReference type="EMBL" id="MBT2188614.1"/>
    </source>
</evidence>
<dbReference type="RefSeq" id="WP_214624855.1">
    <property type="nucleotide sequence ID" value="NZ_JAHGAW010000011.1"/>
</dbReference>
<dbReference type="Proteomes" id="UP001138757">
    <property type="component" value="Unassembled WGS sequence"/>
</dbReference>
<keyword evidence="3" id="KW-1185">Reference proteome</keyword>
<dbReference type="InterPro" id="IPR051200">
    <property type="entry name" value="Host-pathogen_enzymatic-act"/>
</dbReference>
<dbReference type="PANTHER" id="PTHR47197:SF3">
    <property type="entry name" value="DIHYDRO-HEME D1 DEHYDROGENASE"/>
    <property type="match status" value="1"/>
</dbReference>
<organism evidence="2 3">
    <name type="scientific">Sphingobium nicotianae</name>
    <dbReference type="NCBI Taxonomy" id="2782607"/>
    <lineage>
        <taxon>Bacteria</taxon>
        <taxon>Pseudomonadati</taxon>
        <taxon>Pseudomonadota</taxon>
        <taxon>Alphaproteobacteria</taxon>
        <taxon>Sphingomonadales</taxon>
        <taxon>Sphingomonadaceae</taxon>
        <taxon>Sphingobium</taxon>
    </lineage>
</organism>
<dbReference type="InterPro" id="IPR011964">
    <property type="entry name" value="YVTN_b-propeller_repeat"/>
</dbReference>
<dbReference type="Gene3D" id="2.130.10.10">
    <property type="entry name" value="YVTN repeat-like/Quinoprotein amine dehydrogenase"/>
    <property type="match status" value="2"/>
</dbReference>
<feature type="chain" id="PRO_5040793784" evidence="1">
    <location>
        <begin position="20"/>
        <end position="476"/>
    </location>
</feature>
<evidence type="ECO:0000313" key="3">
    <source>
        <dbReference type="Proteomes" id="UP001138757"/>
    </source>
</evidence>
<dbReference type="EMBL" id="JAHGAW010000011">
    <property type="protein sequence ID" value="MBT2188614.1"/>
    <property type="molecule type" value="Genomic_DNA"/>
</dbReference>
<dbReference type="PANTHER" id="PTHR47197">
    <property type="entry name" value="PROTEIN NIRF"/>
    <property type="match status" value="1"/>
</dbReference>
<proteinExistence type="predicted"/>
<feature type="signal peptide" evidence="1">
    <location>
        <begin position="1"/>
        <end position="19"/>
    </location>
</feature>
<sequence>MKTTALFLALATATSPALAQDAAQAPWNRSVPASHLDRVYAAEQFSNTVSVTDPIDGKLLGVIRLGDPQPANFSPLYKGQVLVHGLGFSPDGKTLAVVSIGSNSVTFIDTATNSVKHTTYVGRSPHEAFFTPDGKEVWVTVRGEDYISVLDPATYEETARLKTPGGPGMTIFSPDGKYGYVCSSFNPELVVFDVASHSIVGRVAQPSSFCPNIAATPDGKQVWYTLKDIGKTVVIDAKAPFATLKVIETGPITNHVNFARTAKGLFAYVTVGGLGEVQVFRTDNYEKVATIPVGRLPHGVWPSGDGRRIFVGLENDDGLAIIDTVTNRLVGTVPIGQAPQAIGYVANAVPQGDGLQNLQPLGVSGQTTKLALGMGGKAVTSVTLFDQGLIQILQASVTGLMPKHPYQLVLAANADGTGEVEPLANFTTNPAGSAIVNATGPIRQVVQADAPSSRRWLAIREGTANAPGMLVQVQQP</sequence>
<keyword evidence="1" id="KW-0732">Signal</keyword>
<dbReference type="InterPro" id="IPR019405">
    <property type="entry name" value="Lactonase_7-beta_prop"/>
</dbReference>
<gene>
    <name evidence="2" type="ORF">KK488_16800</name>
</gene>
<dbReference type="NCBIfam" id="TIGR02276">
    <property type="entry name" value="beta_rpt_yvtn"/>
    <property type="match status" value="1"/>
</dbReference>
<accession>A0A9X1DEU6</accession>
<dbReference type="AlphaFoldDB" id="A0A9X1DEU6"/>
<evidence type="ECO:0000256" key="1">
    <source>
        <dbReference type="SAM" id="SignalP"/>
    </source>
</evidence>
<name>A0A9X1DEU6_9SPHN</name>
<dbReference type="Pfam" id="PF10282">
    <property type="entry name" value="Lactonase"/>
    <property type="match status" value="1"/>
</dbReference>